<keyword evidence="4" id="KW-0503">Monooxygenase</keyword>
<dbReference type="GO" id="GO:0044550">
    <property type="term" value="P:secondary metabolite biosynthetic process"/>
    <property type="evidence" value="ECO:0007669"/>
    <property type="project" value="UniProtKB-ARBA"/>
</dbReference>
<comment type="similarity">
    <text evidence="1 4">Belongs to the cytochrome P450 family.</text>
</comment>
<dbReference type="Proteomes" id="UP001417504">
    <property type="component" value="Unassembled WGS sequence"/>
</dbReference>
<evidence type="ECO:0000313" key="6">
    <source>
        <dbReference type="Proteomes" id="UP001417504"/>
    </source>
</evidence>
<protein>
    <recommendedName>
        <fullName evidence="7">Cytochrome P450</fullName>
    </recommendedName>
</protein>
<evidence type="ECO:0000256" key="3">
    <source>
        <dbReference type="ARBA" id="ARBA00023004"/>
    </source>
</evidence>
<dbReference type="Pfam" id="PF00067">
    <property type="entry name" value="p450"/>
    <property type="match status" value="2"/>
</dbReference>
<dbReference type="AlphaFoldDB" id="A0AAP0IMR1"/>
<accession>A0AAP0IMR1</accession>
<evidence type="ECO:0000313" key="5">
    <source>
        <dbReference type="EMBL" id="KAK9117347.1"/>
    </source>
</evidence>
<keyword evidence="4" id="KW-0349">Heme</keyword>
<dbReference type="PANTHER" id="PTHR47955:SF15">
    <property type="entry name" value="CYTOCHROME P450 71A2-LIKE"/>
    <property type="match status" value="1"/>
</dbReference>
<dbReference type="PROSITE" id="PS00086">
    <property type="entry name" value="CYTOCHROME_P450"/>
    <property type="match status" value="1"/>
</dbReference>
<proteinExistence type="inferred from homology"/>
<evidence type="ECO:0000256" key="1">
    <source>
        <dbReference type="ARBA" id="ARBA00010617"/>
    </source>
</evidence>
<keyword evidence="3 4" id="KW-0408">Iron</keyword>
<evidence type="ECO:0008006" key="7">
    <source>
        <dbReference type="Google" id="ProtNLM"/>
    </source>
</evidence>
<evidence type="ECO:0000256" key="2">
    <source>
        <dbReference type="ARBA" id="ARBA00022723"/>
    </source>
</evidence>
<dbReference type="InterPro" id="IPR017972">
    <property type="entry name" value="Cyt_P450_CS"/>
</dbReference>
<evidence type="ECO:0000256" key="4">
    <source>
        <dbReference type="RuleBase" id="RU000461"/>
    </source>
</evidence>
<dbReference type="GO" id="GO:0016705">
    <property type="term" value="F:oxidoreductase activity, acting on paired donors, with incorporation or reduction of molecular oxygen"/>
    <property type="evidence" value="ECO:0007669"/>
    <property type="project" value="InterPro"/>
</dbReference>
<dbReference type="EMBL" id="JBBNAE010000006">
    <property type="protein sequence ID" value="KAK9117347.1"/>
    <property type="molecule type" value="Genomic_DNA"/>
</dbReference>
<keyword evidence="6" id="KW-1185">Reference proteome</keyword>
<dbReference type="GO" id="GO:0004497">
    <property type="term" value="F:monooxygenase activity"/>
    <property type="evidence" value="ECO:0007669"/>
    <property type="project" value="UniProtKB-KW"/>
</dbReference>
<comment type="caution">
    <text evidence="5">The sequence shown here is derived from an EMBL/GenBank/DDBJ whole genome shotgun (WGS) entry which is preliminary data.</text>
</comment>
<dbReference type="Gene3D" id="1.10.630.10">
    <property type="entry name" value="Cytochrome P450"/>
    <property type="match status" value="2"/>
</dbReference>
<organism evidence="5 6">
    <name type="scientific">Stephania japonica</name>
    <dbReference type="NCBI Taxonomy" id="461633"/>
    <lineage>
        <taxon>Eukaryota</taxon>
        <taxon>Viridiplantae</taxon>
        <taxon>Streptophyta</taxon>
        <taxon>Embryophyta</taxon>
        <taxon>Tracheophyta</taxon>
        <taxon>Spermatophyta</taxon>
        <taxon>Magnoliopsida</taxon>
        <taxon>Ranunculales</taxon>
        <taxon>Menispermaceae</taxon>
        <taxon>Menispermoideae</taxon>
        <taxon>Cissampelideae</taxon>
        <taxon>Stephania</taxon>
    </lineage>
</organism>
<keyword evidence="4" id="KW-0560">Oxidoreductase</keyword>
<dbReference type="GO" id="GO:0005506">
    <property type="term" value="F:iron ion binding"/>
    <property type="evidence" value="ECO:0007669"/>
    <property type="project" value="InterPro"/>
</dbReference>
<dbReference type="PANTHER" id="PTHR47955">
    <property type="entry name" value="CYTOCHROME P450 FAMILY 71 PROTEIN"/>
    <property type="match status" value="1"/>
</dbReference>
<dbReference type="InterPro" id="IPR001128">
    <property type="entry name" value="Cyt_P450"/>
</dbReference>
<dbReference type="SUPFAM" id="SSF48264">
    <property type="entry name" value="Cytochrome P450"/>
    <property type="match status" value="1"/>
</dbReference>
<dbReference type="InterPro" id="IPR036396">
    <property type="entry name" value="Cyt_P450_sf"/>
</dbReference>
<gene>
    <name evidence="5" type="ORF">Sjap_016294</name>
</gene>
<name>A0AAP0IMR1_9MAGN</name>
<reference evidence="5 6" key="1">
    <citation type="submission" date="2024-01" db="EMBL/GenBank/DDBJ databases">
        <title>Genome assemblies of Stephania.</title>
        <authorList>
            <person name="Yang L."/>
        </authorList>
    </citation>
    <scope>NUCLEOTIDE SEQUENCE [LARGE SCALE GENOMIC DNA]</scope>
    <source>
        <strain evidence="5">QJT</strain>
        <tissue evidence="5">Leaf</tissue>
    </source>
</reference>
<sequence>MFHDHSNDILCRCVIGRKYGEDGDMISANLVGKLTTKSLPISFAKFFSSLGWLDIVTSFIGRLKKTAREFDLFLDRVIEEHITWRTKDDNLDEEKDFVDLLLQIQEEEDHLTRDNIKALILDIFFAGVDTSVTVQEWAMDLGLRSCAKEFIPERFMSTGFDLKCQDFEFIPFGVGRRMCLGISFGSALVELTLANLLYWFDWEMPVGKEGLDMTEAIGVACARKFRQLVTVPHFNHI</sequence>
<dbReference type="GO" id="GO:0020037">
    <property type="term" value="F:heme binding"/>
    <property type="evidence" value="ECO:0007669"/>
    <property type="project" value="InterPro"/>
</dbReference>
<keyword evidence="2 4" id="KW-0479">Metal-binding</keyword>